<evidence type="ECO:0000256" key="1">
    <source>
        <dbReference type="SAM" id="MobiDB-lite"/>
    </source>
</evidence>
<name>A0ABU6RNR4_9FABA</name>
<feature type="compositionally biased region" description="Basic and acidic residues" evidence="1">
    <location>
        <begin position="12"/>
        <end position="24"/>
    </location>
</feature>
<dbReference type="Proteomes" id="UP001341840">
    <property type="component" value="Unassembled WGS sequence"/>
</dbReference>
<protein>
    <submittedName>
        <fullName evidence="2">Uncharacterized protein</fullName>
    </submittedName>
</protein>
<evidence type="ECO:0000313" key="2">
    <source>
        <dbReference type="EMBL" id="MED6125672.1"/>
    </source>
</evidence>
<reference evidence="2 3" key="1">
    <citation type="journal article" date="2023" name="Plants (Basel)">
        <title>Bridging the Gap: Combining Genomics and Transcriptomics Approaches to Understand Stylosanthes scabra, an Orphan Legume from the Brazilian Caatinga.</title>
        <authorList>
            <person name="Ferreira-Neto J.R.C."/>
            <person name="da Silva M.D."/>
            <person name="Binneck E."/>
            <person name="de Melo N.F."/>
            <person name="da Silva R.H."/>
            <person name="de Melo A.L.T.M."/>
            <person name="Pandolfi V."/>
            <person name="Bustamante F.O."/>
            <person name="Brasileiro-Vidal A.C."/>
            <person name="Benko-Iseppon A.M."/>
        </authorList>
    </citation>
    <scope>NUCLEOTIDE SEQUENCE [LARGE SCALE GENOMIC DNA]</scope>
    <source>
        <tissue evidence="2">Leaves</tissue>
    </source>
</reference>
<accession>A0ABU6RNR4</accession>
<dbReference type="EMBL" id="JASCZI010031014">
    <property type="protein sequence ID" value="MED6125672.1"/>
    <property type="molecule type" value="Genomic_DNA"/>
</dbReference>
<organism evidence="2 3">
    <name type="scientific">Stylosanthes scabra</name>
    <dbReference type="NCBI Taxonomy" id="79078"/>
    <lineage>
        <taxon>Eukaryota</taxon>
        <taxon>Viridiplantae</taxon>
        <taxon>Streptophyta</taxon>
        <taxon>Embryophyta</taxon>
        <taxon>Tracheophyta</taxon>
        <taxon>Spermatophyta</taxon>
        <taxon>Magnoliopsida</taxon>
        <taxon>eudicotyledons</taxon>
        <taxon>Gunneridae</taxon>
        <taxon>Pentapetalae</taxon>
        <taxon>rosids</taxon>
        <taxon>fabids</taxon>
        <taxon>Fabales</taxon>
        <taxon>Fabaceae</taxon>
        <taxon>Papilionoideae</taxon>
        <taxon>50 kb inversion clade</taxon>
        <taxon>dalbergioids sensu lato</taxon>
        <taxon>Dalbergieae</taxon>
        <taxon>Pterocarpus clade</taxon>
        <taxon>Stylosanthes</taxon>
    </lineage>
</organism>
<sequence length="148" mass="16532">MGTTVGDTSPILHEENTSPAEETRAGPTPRPGPKAVRSIMTEGTHLTRLEEMTLSNKNEIVTVNKGLVEANERIADTQSQLATIEKLLRDSMKMKSRAEEVITIKDIPIGSARSVNLQAETHRRWKLKVTDLPMCDDDGIEDWVFHVR</sequence>
<comment type="caution">
    <text evidence="2">The sequence shown here is derived from an EMBL/GenBank/DDBJ whole genome shotgun (WGS) entry which is preliminary data.</text>
</comment>
<feature type="region of interest" description="Disordered" evidence="1">
    <location>
        <begin position="1"/>
        <end position="36"/>
    </location>
</feature>
<gene>
    <name evidence="2" type="ORF">PIB30_070845</name>
</gene>
<evidence type="ECO:0000313" key="3">
    <source>
        <dbReference type="Proteomes" id="UP001341840"/>
    </source>
</evidence>
<proteinExistence type="predicted"/>
<keyword evidence="3" id="KW-1185">Reference proteome</keyword>